<reference evidence="3" key="1">
    <citation type="journal article" date="2017" name="Front. Plant Sci.">
        <title>Climate Clever Clovers: New Paradigm to Reduce the Environmental Footprint of Ruminants by Breeding Low Methanogenic Forages Utilizing Haplotype Variation.</title>
        <authorList>
            <person name="Kaur P."/>
            <person name="Appels R."/>
            <person name="Bayer P.E."/>
            <person name="Keeble-Gagnere G."/>
            <person name="Wang J."/>
            <person name="Hirakawa H."/>
            <person name="Shirasawa K."/>
            <person name="Vercoe P."/>
            <person name="Stefanova K."/>
            <person name="Durmic Z."/>
            <person name="Nichols P."/>
            <person name="Revell C."/>
            <person name="Isobe S.N."/>
            <person name="Edwards D."/>
            <person name="Erskine W."/>
        </authorList>
    </citation>
    <scope>NUCLEOTIDE SEQUENCE [LARGE SCALE GENOMIC DNA]</scope>
    <source>
        <strain evidence="3">cv. Daliak</strain>
    </source>
</reference>
<dbReference type="AlphaFoldDB" id="A0A2Z6NG14"/>
<accession>A0A2Z6NG14</accession>
<dbReference type="Proteomes" id="UP000242715">
    <property type="component" value="Unassembled WGS sequence"/>
</dbReference>
<evidence type="ECO:0000313" key="2">
    <source>
        <dbReference type="EMBL" id="GAU42651.1"/>
    </source>
</evidence>
<dbReference type="EMBL" id="DF973929">
    <property type="protein sequence ID" value="GAU42651.1"/>
    <property type="molecule type" value="Genomic_DNA"/>
</dbReference>
<proteinExistence type="predicted"/>
<gene>
    <name evidence="2" type="ORF">TSUD_398560</name>
</gene>
<evidence type="ECO:0008006" key="4">
    <source>
        <dbReference type="Google" id="ProtNLM"/>
    </source>
</evidence>
<sequence>MFRSSNGMTLLSSHLIRDTCKSIYEGVFNITFNNRVLTTNPSIRGSPSLSTSHYHTNPNSSKIKKARRFDSKKEEKHFKKGFKDWCNEYRKKFSSDEDKHNMFEWFCDKYPNGRHRFPCRRHRGHVEHRIYENISLKDLIEQENGDTTDLPMDELDKFEVEYFSSYHSYRTDIEKDT</sequence>
<evidence type="ECO:0000313" key="3">
    <source>
        <dbReference type="Proteomes" id="UP000242715"/>
    </source>
</evidence>
<feature type="compositionally biased region" description="Polar residues" evidence="1">
    <location>
        <begin position="47"/>
        <end position="61"/>
    </location>
</feature>
<feature type="region of interest" description="Disordered" evidence="1">
    <location>
        <begin position="47"/>
        <end position="68"/>
    </location>
</feature>
<organism evidence="2 3">
    <name type="scientific">Trifolium subterraneum</name>
    <name type="common">Subterranean clover</name>
    <dbReference type="NCBI Taxonomy" id="3900"/>
    <lineage>
        <taxon>Eukaryota</taxon>
        <taxon>Viridiplantae</taxon>
        <taxon>Streptophyta</taxon>
        <taxon>Embryophyta</taxon>
        <taxon>Tracheophyta</taxon>
        <taxon>Spermatophyta</taxon>
        <taxon>Magnoliopsida</taxon>
        <taxon>eudicotyledons</taxon>
        <taxon>Gunneridae</taxon>
        <taxon>Pentapetalae</taxon>
        <taxon>rosids</taxon>
        <taxon>fabids</taxon>
        <taxon>Fabales</taxon>
        <taxon>Fabaceae</taxon>
        <taxon>Papilionoideae</taxon>
        <taxon>50 kb inversion clade</taxon>
        <taxon>NPAAA clade</taxon>
        <taxon>Hologalegina</taxon>
        <taxon>IRL clade</taxon>
        <taxon>Trifolieae</taxon>
        <taxon>Trifolium</taxon>
    </lineage>
</organism>
<name>A0A2Z6NG14_TRISU</name>
<protein>
    <recommendedName>
        <fullName evidence="4">Cathepsin propeptide inhibitor domain-containing protein</fullName>
    </recommendedName>
</protein>
<evidence type="ECO:0000256" key="1">
    <source>
        <dbReference type="SAM" id="MobiDB-lite"/>
    </source>
</evidence>
<keyword evidence="3" id="KW-1185">Reference proteome</keyword>